<dbReference type="EMBL" id="AAVT01000004">
    <property type="protein sequence ID" value="EAW31094.1"/>
    <property type="molecule type" value="Genomic_DNA"/>
</dbReference>
<gene>
    <name evidence="1" type="ORF">GP2143_03198</name>
</gene>
<name>A0YCZ1_9GAMM</name>
<dbReference type="STRING" id="247633.GP2143_03198"/>
<evidence type="ECO:0000313" key="2">
    <source>
        <dbReference type="Proteomes" id="UP000004931"/>
    </source>
</evidence>
<comment type="caution">
    <text evidence="1">The sequence shown here is derived from an EMBL/GenBank/DDBJ whole genome shotgun (WGS) entry which is preliminary data.</text>
</comment>
<dbReference type="AlphaFoldDB" id="A0YCZ1"/>
<proteinExistence type="predicted"/>
<accession>A0YCZ1</accession>
<reference evidence="1 2" key="1">
    <citation type="journal article" date="2010" name="J. Bacteriol.">
        <title>Genome sequence of the oligotrophic marine Gammaproteobacterium HTCC2143, isolated from the Oregon Coast.</title>
        <authorList>
            <person name="Oh H.M."/>
            <person name="Kang I."/>
            <person name="Ferriera S."/>
            <person name="Giovannoni S.J."/>
            <person name="Cho J.C."/>
        </authorList>
    </citation>
    <scope>NUCLEOTIDE SEQUENCE [LARGE SCALE GENOMIC DNA]</scope>
    <source>
        <strain evidence="1 2">HTCC2143</strain>
    </source>
</reference>
<sequence>MKDRKSQRIKTGSLKSTRVKNIISLIEEIIKPVKSSRSFGRLRYGQNSNLVSHADIEINERASRDLFPNKSVLSCFILTKKAGVK</sequence>
<organism evidence="1 2">
    <name type="scientific">marine gamma proteobacterium HTCC2143</name>
    <dbReference type="NCBI Taxonomy" id="247633"/>
    <lineage>
        <taxon>Bacteria</taxon>
        <taxon>Pseudomonadati</taxon>
        <taxon>Pseudomonadota</taxon>
        <taxon>Gammaproteobacteria</taxon>
        <taxon>Cellvibrionales</taxon>
        <taxon>Spongiibacteraceae</taxon>
        <taxon>BD1-7 clade</taxon>
    </lineage>
</organism>
<evidence type="ECO:0000313" key="1">
    <source>
        <dbReference type="EMBL" id="EAW31094.1"/>
    </source>
</evidence>
<protein>
    <submittedName>
        <fullName evidence="1">Uncharacterized protein</fullName>
    </submittedName>
</protein>
<keyword evidence="2" id="KW-1185">Reference proteome</keyword>
<dbReference type="Proteomes" id="UP000004931">
    <property type="component" value="Unassembled WGS sequence"/>
</dbReference>